<sequence length="239" mass="26982">MVELRAGCERDRICPEGDLWAAQCDDARRPARFAERLHESLYQIDRRELAEVSVTLANGVQLPQTSDHFLYARCACILAGEEVYDEVLNSGVGFDRFVAPFVPLALLLVLPASCSYYIANYNNRLPTPLDGTWDVTAGAFQPEGLPGPVERVYFEHNRAYQVVLRSEHTWRRHHFEVDPAASTITIWRTWLSKGEQLLSGRYVLTGDRLAITATDTTSGRPLLWELRKRATSEIGSSEN</sequence>
<evidence type="ECO:0000259" key="2">
    <source>
        <dbReference type="Pfam" id="PF14024"/>
    </source>
</evidence>
<organism evidence="3 4">
    <name type="scientific">Herbidospora solisilvae</name>
    <dbReference type="NCBI Taxonomy" id="2696284"/>
    <lineage>
        <taxon>Bacteria</taxon>
        <taxon>Bacillati</taxon>
        <taxon>Actinomycetota</taxon>
        <taxon>Actinomycetes</taxon>
        <taxon>Streptosporangiales</taxon>
        <taxon>Streptosporangiaceae</taxon>
        <taxon>Herbidospora</taxon>
    </lineage>
</organism>
<comment type="caution">
    <text evidence="3">The sequence shown here is derived from an EMBL/GenBank/DDBJ whole genome shotgun (WGS) entry which is preliminary data.</text>
</comment>
<protein>
    <submittedName>
        <fullName evidence="3">DUF4240 domain-containing protein</fullName>
    </submittedName>
</protein>
<accession>A0A7C9N0G6</accession>
<dbReference type="AlphaFoldDB" id="A0A7C9N0G6"/>
<dbReference type="InterPro" id="IPR025334">
    <property type="entry name" value="DUF4240"/>
</dbReference>
<gene>
    <name evidence="3" type="ORF">GT755_10895</name>
</gene>
<dbReference type="RefSeq" id="WP_161479595.1">
    <property type="nucleotide sequence ID" value="NZ_WXEW01000003.1"/>
</dbReference>
<name>A0A7C9N0G6_9ACTN</name>
<keyword evidence="1" id="KW-0472">Membrane</keyword>
<reference evidence="3 4" key="1">
    <citation type="submission" date="2020-01" db="EMBL/GenBank/DDBJ databases">
        <title>Herbidospora sp. NEAU-GS84 nov., a novel actinomycete isolated from soil.</title>
        <authorList>
            <person name="Han L."/>
        </authorList>
    </citation>
    <scope>NUCLEOTIDE SEQUENCE [LARGE SCALE GENOMIC DNA]</scope>
    <source>
        <strain evidence="3 4">NEAU-GS84</strain>
    </source>
</reference>
<evidence type="ECO:0000256" key="1">
    <source>
        <dbReference type="SAM" id="Phobius"/>
    </source>
</evidence>
<feature type="transmembrane region" description="Helical" evidence="1">
    <location>
        <begin position="97"/>
        <end position="119"/>
    </location>
</feature>
<keyword evidence="4" id="KW-1185">Reference proteome</keyword>
<feature type="domain" description="DUF4240" evidence="2">
    <location>
        <begin position="31"/>
        <end position="90"/>
    </location>
</feature>
<dbReference type="Pfam" id="PF14024">
    <property type="entry name" value="DUF4240"/>
    <property type="match status" value="1"/>
</dbReference>
<keyword evidence="1" id="KW-1133">Transmembrane helix</keyword>
<evidence type="ECO:0000313" key="3">
    <source>
        <dbReference type="EMBL" id="NAS22189.1"/>
    </source>
</evidence>
<evidence type="ECO:0000313" key="4">
    <source>
        <dbReference type="Proteomes" id="UP000479526"/>
    </source>
</evidence>
<dbReference type="EMBL" id="WXEW01000003">
    <property type="protein sequence ID" value="NAS22189.1"/>
    <property type="molecule type" value="Genomic_DNA"/>
</dbReference>
<proteinExistence type="predicted"/>
<dbReference type="Proteomes" id="UP000479526">
    <property type="component" value="Unassembled WGS sequence"/>
</dbReference>
<keyword evidence="1" id="KW-0812">Transmembrane</keyword>